<gene>
    <name evidence="1" type="ORF">G3I70_24190</name>
</gene>
<organism evidence="1 2">
    <name type="scientific">Actinomadura bangladeshensis</name>
    <dbReference type="NCBI Taxonomy" id="453573"/>
    <lineage>
        <taxon>Bacteria</taxon>
        <taxon>Bacillati</taxon>
        <taxon>Actinomycetota</taxon>
        <taxon>Actinomycetes</taxon>
        <taxon>Streptosporangiales</taxon>
        <taxon>Thermomonosporaceae</taxon>
        <taxon>Actinomadura</taxon>
    </lineage>
</organism>
<protein>
    <submittedName>
        <fullName evidence="1">Universal stress protein</fullName>
    </submittedName>
</protein>
<evidence type="ECO:0000313" key="2">
    <source>
        <dbReference type="Proteomes" id="UP000475532"/>
    </source>
</evidence>
<evidence type="ECO:0000313" key="1">
    <source>
        <dbReference type="EMBL" id="NEA25562.1"/>
    </source>
</evidence>
<dbReference type="Proteomes" id="UP000475532">
    <property type="component" value="Unassembled WGS sequence"/>
</dbReference>
<dbReference type="AlphaFoldDB" id="A0A6L9QKC5"/>
<dbReference type="EMBL" id="JAAGLI010000626">
    <property type="protein sequence ID" value="NEA25562.1"/>
    <property type="molecule type" value="Genomic_DNA"/>
</dbReference>
<accession>A0A6L9QKC5</accession>
<name>A0A6L9QKC5_9ACTN</name>
<reference evidence="1 2" key="1">
    <citation type="submission" date="2020-01" db="EMBL/GenBank/DDBJ databases">
        <title>Insect and environment-associated Actinomycetes.</title>
        <authorList>
            <person name="Currrie C."/>
            <person name="Chevrette M."/>
            <person name="Carlson C."/>
            <person name="Stubbendieck R."/>
            <person name="Wendt-Pienkowski E."/>
        </authorList>
    </citation>
    <scope>NUCLEOTIDE SEQUENCE [LARGE SCALE GENOMIC DNA]</scope>
    <source>
        <strain evidence="1 2">SID10258</strain>
    </source>
</reference>
<sequence>MIGEHVLAGYVPDAGGREALDLARAIVALTGGR</sequence>
<comment type="caution">
    <text evidence="1">The sequence shown here is derived from an EMBL/GenBank/DDBJ whole genome shotgun (WGS) entry which is preliminary data.</text>
</comment>
<feature type="non-terminal residue" evidence="1">
    <location>
        <position position="33"/>
    </location>
</feature>
<proteinExistence type="predicted"/>